<evidence type="ECO:0000313" key="1">
    <source>
        <dbReference type="EMBL" id="KAJ9657797.1"/>
    </source>
</evidence>
<comment type="caution">
    <text evidence="1">The sequence shown here is derived from an EMBL/GenBank/DDBJ whole genome shotgun (WGS) entry which is preliminary data.</text>
</comment>
<sequence>MHFLRTIHVVGVHGAGEVCDVVVGGVLDVPGKTMYDKMVQFEATRDDVRQILLNEPRGRAAMCSNIVLSPCNPEADAGFLTMEHEEYPPMSGANIISTATVLLETGMVRAQEPITHLKLDTGAGLVPVTAEFKNGKCTSAAFDNVPAFVFELDLEVDVPGLGVIKTDIAWGGMVYAVVDASQVGLSITSENGAKLVEYGERIKRAIQSKTMPVHPENPEIKGVTILQFTEPLRADAKGKSAVNTVVVSPGRLDRSPCGTGTCARLAVLHARGLLTVDEPFRHFSVIGTEFNAHIRGTTKVGDYPAVLPTVKGSAWITSFKQVVLDPTDPFPEGFRVGDSWVVPGKL</sequence>
<proteinExistence type="predicted"/>
<organism evidence="1 2">
    <name type="scientific">Neophaeococcomyces mojaviensis</name>
    <dbReference type="NCBI Taxonomy" id="3383035"/>
    <lineage>
        <taxon>Eukaryota</taxon>
        <taxon>Fungi</taxon>
        <taxon>Dikarya</taxon>
        <taxon>Ascomycota</taxon>
        <taxon>Pezizomycotina</taxon>
        <taxon>Eurotiomycetes</taxon>
        <taxon>Chaetothyriomycetidae</taxon>
        <taxon>Chaetothyriales</taxon>
        <taxon>Chaetothyriales incertae sedis</taxon>
        <taxon>Neophaeococcomyces</taxon>
    </lineage>
</organism>
<accession>A0ACC3A9Z5</accession>
<name>A0ACC3A9Z5_9EURO</name>
<reference evidence="1" key="1">
    <citation type="submission" date="2022-10" db="EMBL/GenBank/DDBJ databases">
        <title>Culturing micro-colonial fungi from biological soil crusts in the Mojave desert and describing Neophaeococcomyces mojavensis, and introducing the new genera and species Taxawa tesnikishii.</title>
        <authorList>
            <person name="Kurbessoian T."/>
            <person name="Stajich J.E."/>
        </authorList>
    </citation>
    <scope>NUCLEOTIDE SEQUENCE</scope>
    <source>
        <strain evidence="1">JES_112</strain>
    </source>
</reference>
<dbReference type="Proteomes" id="UP001172386">
    <property type="component" value="Unassembled WGS sequence"/>
</dbReference>
<keyword evidence="2" id="KW-1185">Reference proteome</keyword>
<evidence type="ECO:0000313" key="2">
    <source>
        <dbReference type="Proteomes" id="UP001172386"/>
    </source>
</evidence>
<gene>
    <name evidence="1" type="ORF">H2198_004104</name>
</gene>
<dbReference type="EMBL" id="JAPDRQ010000059">
    <property type="protein sequence ID" value="KAJ9657797.1"/>
    <property type="molecule type" value="Genomic_DNA"/>
</dbReference>
<protein>
    <submittedName>
        <fullName evidence="1">Uncharacterized protein</fullName>
    </submittedName>
</protein>